<proteinExistence type="predicted"/>
<accession>A0A659R0E1</accession>
<dbReference type="SUPFAM" id="SSF46785">
    <property type="entry name" value="Winged helix' DNA-binding domain"/>
    <property type="match status" value="1"/>
</dbReference>
<dbReference type="Gene3D" id="1.10.10.10">
    <property type="entry name" value="Winged helix-like DNA-binding domain superfamily/Winged helix DNA-binding domain"/>
    <property type="match status" value="1"/>
</dbReference>
<sequence length="74" mass="8327">MDTPTPQELLAQAEKLCAQRNVRRTPQRLEVLRLMSLQQGAISAYELLDLLRDTDPQAIPPAVCRGEEVRGAQR</sequence>
<dbReference type="EMBL" id="PYKB01000695">
    <property type="protein sequence ID" value="TGC93765.1"/>
    <property type="molecule type" value="Genomic_DNA"/>
</dbReference>
<dbReference type="Proteomes" id="UP000298491">
    <property type="component" value="Unassembled WGS sequence"/>
</dbReference>
<dbReference type="InterPro" id="IPR036388">
    <property type="entry name" value="WH-like_DNA-bd_sf"/>
</dbReference>
<feature type="non-terminal residue" evidence="1">
    <location>
        <position position="74"/>
    </location>
</feature>
<dbReference type="InterPro" id="IPR036390">
    <property type="entry name" value="WH_DNA-bd_sf"/>
</dbReference>
<gene>
    <name evidence="1" type="ORF">C9F09_10590</name>
</gene>
<evidence type="ECO:0000313" key="1">
    <source>
        <dbReference type="EMBL" id="TGC93765.1"/>
    </source>
</evidence>
<protein>
    <submittedName>
        <fullName evidence="1">Transcriptional regulator Zur</fullName>
    </submittedName>
</protein>
<name>A0A659R0E1_SALET</name>
<organism evidence="1 2">
    <name type="scientific">Salmonella enterica subsp. enterica serovar Wilhelmsburg</name>
    <dbReference type="NCBI Taxonomy" id="1960126"/>
    <lineage>
        <taxon>Bacteria</taxon>
        <taxon>Pseudomonadati</taxon>
        <taxon>Pseudomonadota</taxon>
        <taxon>Gammaproteobacteria</taxon>
        <taxon>Enterobacterales</taxon>
        <taxon>Enterobacteriaceae</taxon>
        <taxon>Salmonella</taxon>
    </lineage>
</organism>
<comment type="caution">
    <text evidence="1">The sequence shown here is derived from an EMBL/GenBank/DDBJ whole genome shotgun (WGS) entry which is preliminary data.</text>
</comment>
<dbReference type="AlphaFoldDB" id="A0A659R0E1"/>
<reference evidence="1 2" key="1">
    <citation type="submission" date="2018-03" db="EMBL/GenBank/DDBJ databases">
        <title>Non-Typhoidal Salmonella genome sequencing and assembly.</title>
        <authorList>
            <person name="Matchawe C."/>
        </authorList>
    </citation>
    <scope>NUCLEOTIDE SEQUENCE [LARGE SCALE GENOMIC DNA]</scope>
    <source>
        <strain evidence="1 2">35dea</strain>
    </source>
</reference>
<evidence type="ECO:0000313" key="2">
    <source>
        <dbReference type="Proteomes" id="UP000298491"/>
    </source>
</evidence>